<evidence type="ECO:0000256" key="1">
    <source>
        <dbReference type="ARBA" id="ARBA00023015"/>
    </source>
</evidence>
<dbReference type="RefSeq" id="WP_021797846.1">
    <property type="nucleotide sequence ID" value="NZ_ACVN02000209.1"/>
</dbReference>
<sequence length="303" mass="32675">MGMMDEDESVATPRDVPTGDPVGTTDDGRPEQAPSLKQVDRQDAITELVLSSGSVKIKDIVSHFGVSRMTIHRDLDALEARGILRKSRGSVTSVSSSLFEASTDYRIRQSVAEKDAIARCALELVEPGQAIVLDDSTTGLHLARMLPQKAPLTVITNFGRVIKELKGRPSISLISTGGEYYQLCDAYKGAVALSALSQMSTDIYFMSTPAITNGACYHQNPELVLVKKAMLECASTRVLVADHTKFRRRALHAMCSVDSFDLAIVDSGTTSDEIGMLLRAGVEVRVAPVRSSPKKYDGEGAAV</sequence>
<feature type="domain" description="HTH deoR-type" evidence="5">
    <location>
        <begin position="38"/>
        <end position="93"/>
    </location>
</feature>
<evidence type="ECO:0000256" key="4">
    <source>
        <dbReference type="SAM" id="MobiDB-lite"/>
    </source>
</evidence>
<dbReference type="InterPro" id="IPR001034">
    <property type="entry name" value="DeoR_HTH"/>
</dbReference>
<evidence type="ECO:0000313" key="7">
    <source>
        <dbReference type="Proteomes" id="UP000017052"/>
    </source>
</evidence>
<dbReference type="PRINTS" id="PR00037">
    <property type="entry name" value="HTHLACR"/>
</dbReference>
<dbReference type="SUPFAM" id="SSF100950">
    <property type="entry name" value="NagB/RpiA/CoA transferase-like"/>
    <property type="match status" value="1"/>
</dbReference>
<keyword evidence="3" id="KW-0804">Transcription</keyword>
<organism evidence="6 7">
    <name type="scientific">Propionibacterium acidifaciens F0233</name>
    <dbReference type="NCBI Taxonomy" id="553198"/>
    <lineage>
        <taxon>Bacteria</taxon>
        <taxon>Bacillati</taxon>
        <taxon>Actinomycetota</taxon>
        <taxon>Actinomycetes</taxon>
        <taxon>Propionibacteriales</taxon>
        <taxon>Propionibacteriaceae</taxon>
        <taxon>Propionibacterium</taxon>
    </lineage>
</organism>
<name>U2RVF1_9ACTN</name>
<dbReference type="SMART" id="SM00420">
    <property type="entry name" value="HTH_DEOR"/>
    <property type="match status" value="1"/>
</dbReference>
<dbReference type="PANTHER" id="PTHR30363">
    <property type="entry name" value="HTH-TYPE TRANSCRIPTIONAL REGULATOR SRLR-RELATED"/>
    <property type="match status" value="1"/>
</dbReference>
<dbReference type="SUPFAM" id="SSF46785">
    <property type="entry name" value="Winged helix' DNA-binding domain"/>
    <property type="match status" value="1"/>
</dbReference>
<dbReference type="Proteomes" id="UP000017052">
    <property type="component" value="Unassembled WGS sequence"/>
</dbReference>
<evidence type="ECO:0000313" key="6">
    <source>
        <dbReference type="EMBL" id="ERK54627.1"/>
    </source>
</evidence>
<evidence type="ECO:0000259" key="5">
    <source>
        <dbReference type="PROSITE" id="PS51000"/>
    </source>
</evidence>
<dbReference type="InterPro" id="IPR014036">
    <property type="entry name" value="DeoR-like_C"/>
</dbReference>
<dbReference type="InterPro" id="IPR018356">
    <property type="entry name" value="Tscrpt_reg_HTH_DeoR_CS"/>
</dbReference>
<keyword evidence="7" id="KW-1185">Reference proteome</keyword>
<dbReference type="InterPro" id="IPR036390">
    <property type="entry name" value="WH_DNA-bd_sf"/>
</dbReference>
<dbReference type="EMBL" id="ACVN02000209">
    <property type="protein sequence ID" value="ERK54627.1"/>
    <property type="molecule type" value="Genomic_DNA"/>
</dbReference>
<dbReference type="Gene3D" id="3.40.50.1360">
    <property type="match status" value="1"/>
</dbReference>
<dbReference type="AlphaFoldDB" id="U2RVF1"/>
<comment type="caution">
    <text evidence="6">The sequence shown here is derived from an EMBL/GenBank/DDBJ whole genome shotgun (WGS) entry which is preliminary data.</text>
</comment>
<keyword evidence="1" id="KW-0805">Transcription regulation</keyword>
<evidence type="ECO:0000256" key="2">
    <source>
        <dbReference type="ARBA" id="ARBA00023125"/>
    </source>
</evidence>
<dbReference type="GO" id="GO:0003677">
    <property type="term" value="F:DNA binding"/>
    <property type="evidence" value="ECO:0007669"/>
    <property type="project" value="UniProtKB-KW"/>
</dbReference>
<dbReference type="InterPro" id="IPR036388">
    <property type="entry name" value="WH-like_DNA-bd_sf"/>
</dbReference>
<feature type="region of interest" description="Disordered" evidence="4">
    <location>
        <begin position="1"/>
        <end position="40"/>
    </location>
</feature>
<proteinExistence type="predicted"/>
<gene>
    <name evidence="6" type="ORF">HMPREF0682_2709</name>
</gene>
<dbReference type="InterPro" id="IPR037171">
    <property type="entry name" value="NagB/RpiA_transferase-like"/>
</dbReference>
<evidence type="ECO:0000256" key="3">
    <source>
        <dbReference type="ARBA" id="ARBA00023163"/>
    </source>
</evidence>
<dbReference type="GeneID" id="95359388"/>
<reference evidence="6" key="1">
    <citation type="submission" date="2013-08" db="EMBL/GenBank/DDBJ databases">
        <authorList>
            <person name="Durkin A.S."/>
            <person name="Haft D.R."/>
            <person name="McCorrison J."/>
            <person name="Torralba M."/>
            <person name="Gillis M."/>
            <person name="Haft D.H."/>
            <person name="Methe B."/>
            <person name="Sutton G."/>
            <person name="Nelson K.E."/>
        </authorList>
    </citation>
    <scope>NUCLEOTIDE SEQUENCE [LARGE SCALE GENOMIC DNA]</scope>
    <source>
        <strain evidence="6">F0233</strain>
    </source>
</reference>
<dbReference type="GO" id="GO:0003700">
    <property type="term" value="F:DNA-binding transcription factor activity"/>
    <property type="evidence" value="ECO:0007669"/>
    <property type="project" value="InterPro"/>
</dbReference>
<protein>
    <submittedName>
        <fullName evidence="6">Transcriptional regulator, DeoR family</fullName>
    </submittedName>
</protein>
<dbReference type="PROSITE" id="PS51000">
    <property type="entry name" value="HTH_DEOR_2"/>
    <property type="match status" value="1"/>
</dbReference>
<dbReference type="PANTHER" id="PTHR30363:SF44">
    <property type="entry name" value="AGA OPERON TRANSCRIPTIONAL REPRESSOR-RELATED"/>
    <property type="match status" value="1"/>
</dbReference>
<dbReference type="PROSITE" id="PS00894">
    <property type="entry name" value="HTH_DEOR_1"/>
    <property type="match status" value="1"/>
</dbReference>
<keyword evidence="2" id="KW-0238">DNA-binding</keyword>
<dbReference type="InterPro" id="IPR050313">
    <property type="entry name" value="Carb_Metab_HTH_regulators"/>
</dbReference>
<accession>U2RVF1</accession>
<dbReference type="SMART" id="SM01134">
    <property type="entry name" value="DeoRC"/>
    <property type="match status" value="1"/>
</dbReference>
<dbReference type="Pfam" id="PF08220">
    <property type="entry name" value="HTH_DeoR"/>
    <property type="match status" value="1"/>
</dbReference>
<dbReference type="Gene3D" id="1.10.10.10">
    <property type="entry name" value="Winged helix-like DNA-binding domain superfamily/Winged helix DNA-binding domain"/>
    <property type="match status" value="1"/>
</dbReference>
<dbReference type="Pfam" id="PF00455">
    <property type="entry name" value="DeoRC"/>
    <property type="match status" value="1"/>
</dbReference>